<feature type="compositionally biased region" description="Low complexity" evidence="1">
    <location>
        <begin position="563"/>
        <end position="574"/>
    </location>
</feature>
<feature type="compositionally biased region" description="Polar residues" evidence="1">
    <location>
        <begin position="769"/>
        <end position="785"/>
    </location>
</feature>
<dbReference type="Proteomes" id="UP001465668">
    <property type="component" value="Unassembled WGS sequence"/>
</dbReference>
<feature type="compositionally biased region" description="Basic and acidic residues" evidence="1">
    <location>
        <begin position="949"/>
        <end position="963"/>
    </location>
</feature>
<reference evidence="2 3" key="1">
    <citation type="submission" date="2024-02" db="EMBL/GenBank/DDBJ databases">
        <title>First draft genome assembly of two strains of Seiridium cardinale.</title>
        <authorList>
            <person name="Emiliani G."/>
            <person name="Scali E."/>
        </authorList>
    </citation>
    <scope>NUCLEOTIDE SEQUENCE [LARGE SCALE GENOMIC DNA]</scope>
    <source>
        <strain evidence="2 3">BM-138-000479</strain>
    </source>
</reference>
<comment type="caution">
    <text evidence="2">The sequence shown here is derived from an EMBL/GenBank/DDBJ whole genome shotgun (WGS) entry which is preliminary data.</text>
</comment>
<feature type="region of interest" description="Disordered" evidence="1">
    <location>
        <begin position="78"/>
        <end position="113"/>
    </location>
</feature>
<feature type="compositionally biased region" description="Basic and acidic residues" evidence="1">
    <location>
        <begin position="1008"/>
        <end position="1020"/>
    </location>
</feature>
<feature type="compositionally biased region" description="Low complexity" evidence="1">
    <location>
        <begin position="1189"/>
        <end position="1201"/>
    </location>
</feature>
<feature type="compositionally biased region" description="Polar residues" evidence="1">
    <location>
        <begin position="399"/>
        <end position="414"/>
    </location>
</feature>
<evidence type="ECO:0000313" key="3">
    <source>
        <dbReference type="Proteomes" id="UP001465668"/>
    </source>
</evidence>
<feature type="compositionally biased region" description="Polar residues" evidence="1">
    <location>
        <begin position="33"/>
        <end position="44"/>
    </location>
</feature>
<feature type="region of interest" description="Disordered" evidence="1">
    <location>
        <begin position="555"/>
        <end position="579"/>
    </location>
</feature>
<feature type="region of interest" description="Disordered" evidence="1">
    <location>
        <begin position="1"/>
        <end position="65"/>
    </location>
</feature>
<evidence type="ECO:0000256" key="1">
    <source>
        <dbReference type="SAM" id="MobiDB-lite"/>
    </source>
</evidence>
<evidence type="ECO:0000313" key="2">
    <source>
        <dbReference type="EMBL" id="KAK9774946.1"/>
    </source>
</evidence>
<feature type="compositionally biased region" description="Polar residues" evidence="1">
    <location>
        <begin position="1021"/>
        <end position="1030"/>
    </location>
</feature>
<dbReference type="EMBL" id="JARVKM010000038">
    <property type="protein sequence ID" value="KAK9774946.1"/>
    <property type="molecule type" value="Genomic_DNA"/>
</dbReference>
<feature type="region of interest" description="Disordered" evidence="1">
    <location>
        <begin position="766"/>
        <end position="875"/>
    </location>
</feature>
<proteinExistence type="predicted"/>
<gene>
    <name evidence="2" type="ORF">SCAR479_08501</name>
</gene>
<feature type="compositionally biased region" description="Basic and acidic residues" evidence="1">
    <location>
        <begin position="828"/>
        <end position="837"/>
    </location>
</feature>
<protein>
    <submittedName>
        <fullName evidence="2">Uncharacterized protein</fullName>
    </submittedName>
</protein>
<feature type="compositionally biased region" description="Polar residues" evidence="1">
    <location>
        <begin position="969"/>
        <end position="979"/>
    </location>
</feature>
<feature type="compositionally biased region" description="Polar residues" evidence="1">
    <location>
        <begin position="1203"/>
        <end position="1212"/>
    </location>
</feature>
<sequence>MPSLYPNDKLGLPSFNRKPHYNTIPPSPPPSSQINHEPTSSSPQVREFEAPGTRSQQNGFDVGGGVLDRDTNYWLTLGVGESAGKGPEPQTSEPNSTPGAAESHQLNGVDSEIERERHAVTILEIVHRSRNELLDSTPFGISPDRLFWQSCNTKISNKLRRSVFSDWSLLKTWVQKSNSKRHRIDAMPALPPAGGSRKESLKYEWVYYQDFRDLTIKLAKAQGALERVFGRGPLKRILRESDDAETATDCMPLILNGTVWAAIEDRKTRLKQPYQGNHDASSSLIDSDLEDFIEHVEDDNPYSPKHPHPMTSVEIESDDNSANHYGTAKPGDQLLCPQTSHAGLEMLNLLIELEERAIREEWFPKIGGGEASQPSTNLSIPLVSMLDVAHDEYTHQGYLQSAGRPNNLGSNNTDCDPDLEDYAHSSPDSEMRSEKGGGFNNDVNANFEFVTPAPGDFAGPSRSGNHVGEQDASILPTMPSVLLPQSAPREISPPTLADQPVASLECAPLSLTVLKHCPTQSTSPTDPVNLPIKPKAAELLSISDDSDNNPNCLLTGRRTRFDPTSSETSSASPTNLEHNVPVHSTSLHTLKGSHRTRFQRRKNDEISPQRFYGISLRRTQGILPFKGTHIRFTDEPGKEAVAQDGGALRLLRRSESGCKNKSVHPTNQLPLHSVIADDVSMVTEGARAKDKPIFRATPSIPQHSTSDDDDFDTVMPPIETLFQRKPSSVPTISAEQLRLRNDATSWSGTNSDTVLSTTYVLSPQPILARSSTTPESSATQSSQGKRQYAAPTPAPDSTPPAGARHAYSQSKNAPTRGIVTESAPTVGRPEKPCKPEKPCNVLQMRRRRERSRDPKRQTLEHTKGETSPNGRSYGAVACLPDTREVRLRRADLTDCLSVSPRVVTEYDLGSADRQELWLESDIASNQTRVTRDKGCGSKNYDTVVLPVRETQKTKSKKTEELKRKASVSKPENSPRTQPTGALMSIHNVPVPNTAESTADVRGTKKRKTETDTVSRDHLKESSPSLRASSDQARKFGKQIFQEVAPSSSKTPGTAVASPHSVHQPMNRSNGDFPHVMPLLANSLFTPRQKQPGIPSGTVQVPSASSLSDELSEEHQSQGSPAQTRRYHPGSATPKRPPHSTYRRVWSREKHQFKHGRSRRPFWNAGHHSDRRSLQHTPPGRGRSSGLFYSETPSKTSSSHSSRNFDYQNSPAWNRSPLRRHDRSMTMDTEAVFSVSTPNPKHILGKYLKMKSRVDDLEERVQKLSSAR</sequence>
<feature type="compositionally biased region" description="Basic residues" evidence="1">
    <location>
        <begin position="1150"/>
        <end position="1159"/>
    </location>
</feature>
<feature type="compositionally biased region" description="Polar residues" evidence="1">
    <location>
        <begin position="89"/>
        <end position="108"/>
    </location>
</feature>
<feature type="region of interest" description="Disordered" evidence="1">
    <location>
        <begin position="949"/>
        <end position="1217"/>
    </location>
</feature>
<feature type="compositionally biased region" description="Basic and acidic residues" evidence="1">
    <location>
        <begin position="421"/>
        <end position="435"/>
    </location>
</feature>
<organism evidence="2 3">
    <name type="scientific">Seiridium cardinale</name>
    <dbReference type="NCBI Taxonomy" id="138064"/>
    <lineage>
        <taxon>Eukaryota</taxon>
        <taxon>Fungi</taxon>
        <taxon>Dikarya</taxon>
        <taxon>Ascomycota</taxon>
        <taxon>Pezizomycotina</taxon>
        <taxon>Sordariomycetes</taxon>
        <taxon>Xylariomycetidae</taxon>
        <taxon>Amphisphaeriales</taxon>
        <taxon>Sporocadaceae</taxon>
        <taxon>Seiridium</taxon>
    </lineage>
</organism>
<keyword evidence="3" id="KW-1185">Reference proteome</keyword>
<feature type="compositionally biased region" description="Basic and acidic residues" evidence="1">
    <location>
        <begin position="850"/>
        <end position="864"/>
    </location>
</feature>
<accession>A0ABR2XMA8</accession>
<name>A0ABR2XMA8_9PEZI</name>
<feature type="region of interest" description="Disordered" evidence="1">
    <location>
        <begin position="399"/>
        <end position="440"/>
    </location>
</feature>
<feature type="region of interest" description="Disordered" evidence="1">
    <location>
        <begin position="301"/>
        <end position="334"/>
    </location>
</feature>